<keyword evidence="2" id="KW-1185">Reference proteome</keyword>
<dbReference type="EMBL" id="JAGWCR010000001">
    <property type="protein sequence ID" value="MBS3647323.1"/>
    <property type="molecule type" value="Genomic_DNA"/>
</dbReference>
<dbReference type="AlphaFoldDB" id="A0A942DVE1"/>
<protein>
    <recommendedName>
        <fullName evidence="3">YncE family protein</fullName>
    </recommendedName>
</protein>
<comment type="caution">
    <text evidence="1">The sequence shown here is derived from an EMBL/GenBank/DDBJ whole genome shotgun (WGS) entry which is preliminary data.</text>
</comment>
<dbReference type="SUPFAM" id="SSF51004">
    <property type="entry name" value="C-terminal (heme d1) domain of cytochrome cd1-nitrite reductase"/>
    <property type="match status" value="1"/>
</dbReference>
<sequence length="315" mass="33692">MEPRAAQAVEAAPRQLVAKIPLGEVKGRIDHMAVDLPGQRLFVAELGNGSVGIVDLKTFEVSGRIRGFREPQGVGYVDSTGTLYVASAGDGSVRLFRGRNLDQGGRIDLGEDADNIRVDSPNNRVFVGYGAGALAVIDAGENRKIADIALDGHPESFRLESGGSRIFVNVPNAHAIDVADRQRGGVVARWPMGQSRENFPMALDEASGQVLVVFRKPATPAAFSMKDGSLVASARSCGDADDVFVDAKRHRVYVSCGDGHLDVFVLENGNFRRVGRTSTAPGARTSLFVPELDRLFLAVRAGHGDAAIWVYQPTP</sequence>
<dbReference type="Gene3D" id="2.130.10.10">
    <property type="entry name" value="YVTN repeat-like/Quinoprotein amine dehydrogenase"/>
    <property type="match status" value="1"/>
</dbReference>
<dbReference type="PANTHER" id="PTHR47197">
    <property type="entry name" value="PROTEIN NIRF"/>
    <property type="match status" value="1"/>
</dbReference>
<name>A0A942DVE1_9HYPH</name>
<evidence type="ECO:0000313" key="1">
    <source>
        <dbReference type="EMBL" id="MBS3647323.1"/>
    </source>
</evidence>
<dbReference type="PANTHER" id="PTHR47197:SF3">
    <property type="entry name" value="DIHYDRO-HEME D1 DEHYDROGENASE"/>
    <property type="match status" value="1"/>
</dbReference>
<accession>A0A942DVE1</accession>
<evidence type="ECO:0008006" key="3">
    <source>
        <dbReference type="Google" id="ProtNLM"/>
    </source>
</evidence>
<reference evidence="1" key="1">
    <citation type="submission" date="2021-04" db="EMBL/GenBank/DDBJ databases">
        <title>Pseudaminobacter soli sp. nov., isolated from paddy soil contaminated by heavy metals.</title>
        <authorList>
            <person name="Zhang K."/>
        </authorList>
    </citation>
    <scope>NUCLEOTIDE SEQUENCE</scope>
    <source>
        <strain evidence="1">19-2017</strain>
    </source>
</reference>
<gene>
    <name evidence="1" type="ORF">KEU06_01625</name>
</gene>
<dbReference type="InterPro" id="IPR011048">
    <property type="entry name" value="Haem_d1_sf"/>
</dbReference>
<dbReference type="Proteomes" id="UP000680348">
    <property type="component" value="Unassembled WGS sequence"/>
</dbReference>
<evidence type="ECO:0000313" key="2">
    <source>
        <dbReference type="Proteomes" id="UP000680348"/>
    </source>
</evidence>
<dbReference type="InterPro" id="IPR015943">
    <property type="entry name" value="WD40/YVTN_repeat-like_dom_sf"/>
</dbReference>
<dbReference type="InterPro" id="IPR051200">
    <property type="entry name" value="Host-pathogen_enzymatic-act"/>
</dbReference>
<proteinExistence type="predicted"/>
<organism evidence="1 2">
    <name type="scientific">Pseudaminobacter soli</name>
    <name type="common">ex Zhang et al. 2022</name>
    <dbReference type="NCBI Taxonomy" id="2831468"/>
    <lineage>
        <taxon>Bacteria</taxon>
        <taxon>Pseudomonadati</taxon>
        <taxon>Pseudomonadota</taxon>
        <taxon>Alphaproteobacteria</taxon>
        <taxon>Hyphomicrobiales</taxon>
        <taxon>Phyllobacteriaceae</taxon>
        <taxon>Pseudaminobacter</taxon>
    </lineage>
</organism>